<feature type="compositionally biased region" description="Low complexity" evidence="1">
    <location>
        <begin position="398"/>
        <end position="407"/>
    </location>
</feature>
<evidence type="ECO:0000256" key="1">
    <source>
        <dbReference type="SAM" id="MobiDB-lite"/>
    </source>
</evidence>
<comment type="caution">
    <text evidence="2">The sequence shown here is derived from an EMBL/GenBank/DDBJ whole genome shotgun (WGS) entry which is preliminary data.</text>
</comment>
<reference evidence="2 3" key="1">
    <citation type="submission" date="2017-12" db="EMBL/GenBank/DDBJ databases">
        <title>Comparative genomics of Botrytis spp.</title>
        <authorList>
            <person name="Valero-Jimenez C.A."/>
            <person name="Tapia P."/>
            <person name="Veloso J."/>
            <person name="Silva-Moreno E."/>
            <person name="Staats M."/>
            <person name="Valdes J.H."/>
            <person name="Van Kan J.A.L."/>
        </authorList>
    </citation>
    <scope>NUCLEOTIDE SEQUENCE [LARGE SCALE GENOMIC DNA]</scope>
    <source>
        <strain evidence="2 3">Be9601</strain>
    </source>
</reference>
<dbReference type="Proteomes" id="UP000297229">
    <property type="component" value="Unassembled WGS sequence"/>
</dbReference>
<organism evidence="2 3">
    <name type="scientific">Botrytis elliptica</name>
    <dbReference type="NCBI Taxonomy" id="278938"/>
    <lineage>
        <taxon>Eukaryota</taxon>
        <taxon>Fungi</taxon>
        <taxon>Dikarya</taxon>
        <taxon>Ascomycota</taxon>
        <taxon>Pezizomycotina</taxon>
        <taxon>Leotiomycetes</taxon>
        <taxon>Helotiales</taxon>
        <taxon>Sclerotiniaceae</taxon>
        <taxon>Botrytis</taxon>
    </lineage>
</organism>
<feature type="region of interest" description="Disordered" evidence="1">
    <location>
        <begin position="453"/>
        <end position="545"/>
    </location>
</feature>
<evidence type="ECO:0000313" key="2">
    <source>
        <dbReference type="EMBL" id="TGO72402.1"/>
    </source>
</evidence>
<feature type="region of interest" description="Disordered" evidence="1">
    <location>
        <begin position="203"/>
        <end position="225"/>
    </location>
</feature>
<feature type="compositionally biased region" description="Polar residues" evidence="1">
    <location>
        <begin position="373"/>
        <end position="389"/>
    </location>
</feature>
<feature type="region of interest" description="Disordered" evidence="1">
    <location>
        <begin position="581"/>
        <end position="600"/>
    </location>
</feature>
<protein>
    <submittedName>
        <fullName evidence="2">Uncharacterized protein</fullName>
    </submittedName>
</protein>
<feature type="compositionally biased region" description="Polar residues" evidence="1">
    <location>
        <begin position="506"/>
        <end position="540"/>
    </location>
</feature>
<sequence length="748" mass="82769">MLNPFARSKNDLPSMNRRRITAWAHDIIDELQRMGILNPGNEKAADDLFRVYQNILQFYSWVSTRPRVHATHSPRPIQPPWTPNDIFASAHKVWTDLEWELRLEKDGAFIDQMIDHLGWFWNIKNNLVNQARHTRGLSVLPNMETMAEAANYARISSIDSANITQVSEERSIPLGSYFPRPMAPASRDNARNVEAFTAGYSTRRRNSGDNIMHPSRTHSSGTPSILQPKTGHLQLPRYSQSIQEQPHSAMPVTLSVKGKQSPSLHPGVQYQPPTARDKPSRNISNMAGGKYNDGIEYSQASQVPLGFILPAPQSRDDRYPNRAQGFGGGSKRPMTNIPALKPVFSGRNSHGQDLPTSHDGQSAQFHSGEIRTKTGSRSSDTRISLSAPNNDVIVISDTPSPESTSTPVKSLKSRDSDRHRSSLVLSPEDNYEVEHSSSEIIPSVHIRDTTRHFSFPVNPRKSINSPSNQRKVRATKANKTRSGSFDRRSAEQGLGSAGEKTRNRVTDTGSKKPNATENNLSTPKGKTSVSSNHNQRNTKVNDIGKGKETMSIPINVEQDDKANHFQKVNSKRPEPISEAYNTIPESHNKKPKISNNPITSPSDYASPYTNFLKQYRPSNLKNPTSPGVIQKAAEDKVVKNKVVGGDHIGEKVGSEKSVGEKALEESKTGSKPIDHKSTNEIKVSAIIQKTASEDSAGDKLMAEAPIMEDATSVETSRNELASDKPASDMPLPAKNIKSKSLYRPFSMR</sequence>
<feature type="compositionally biased region" description="Basic residues" evidence="1">
    <location>
        <begin position="470"/>
        <end position="479"/>
    </location>
</feature>
<feature type="compositionally biased region" description="Basic and acidic residues" evidence="1">
    <location>
        <begin position="716"/>
        <end position="726"/>
    </location>
</feature>
<feature type="compositionally biased region" description="Polar residues" evidence="1">
    <location>
        <begin position="346"/>
        <end position="365"/>
    </location>
</feature>
<evidence type="ECO:0000313" key="3">
    <source>
        <dbReference type="Proteomes" id="UP000297229"/>
    </source>
</evidence>
<dbReference type="AlphaFoldDB" id="A0A4Z1JMA5"/>
<feature type="region of interest" description="Disordered" evidence="1">
    <location>
        <begin position="648"/>
        <end position="748"/>
    </location>
</feature>
<name>A0A4Z1JMA5_9HELO</name>
<feature type="compositionally biased region" description="Basic and acidic residues" evidence="1">
    <location>
        <begin position="648"/>
        <end position="679"/>
    </location>
</feature>
<keyword evidence="3" id="KW-1185">Reference proteome</keyword>
<gene>
    <name evidence="2" type="ORF">BELL_0458g00050</name>
</gene>
<accession>A0A4Z1JMA5</accession>
<feature type="region of interest" description="Disordered" evidence="1">
    <location>
        <begin position="310"/>
        <end position="437"/>
    </location>
</feature>
<feature type="region of interest" description="Disordered" evidence="1">
    <location>
        <begin position="257"/>
        <end position="282"/>
    </location>
</feature>
<dbReference type="EMBL" id="PQXM01000456">
    <property type="protein sequence ID" value="TGO72402.1"/>
    <property type="molecule type" value="Genomic_DNA"/>
</dbReference>
<proteinExistence type="predicted"/>